<dbReference type="CDD" id="cd05387">
    <property type="entry name" value="BY-kinase"/>
    <property type="match status" value="1"/>
</dbReference>
<sequence>MLNKNKQQSTRRGRDKRLIAYINPTSSITEQYRSLRTNIEYTQIDRELQTITITSAGPSEGKTTTIANLAVIYAQQGKKVLMIDADLRKPSLEKIFRKDNVNGLSDVLMKKIDIDKSIQSVQEAQGLFIMPAGFIPVDPSRLLGSQSMCDLISMLKSSYDIILIDTPPILVATDAQIIAAICDATILVVKSESTENKGLVQSKKKLLQVNANVIGVVLNQIKKVKNNSYYQYK</sequence>
<evidence type="ECO:0000313" key="16">
    <source>
        <dbReference type="Proteomes" id="UP001595987"/>
    </source>
</evidence>
<comment type="caution">
    <text evidence="15">The sequence shown here is derived from an EMBL/GenBank/DDBJ whole genome shotgun (WGS) entry which is preliminary data.</text>
</comment>
<evidence type="ECO:0000256" key="5">
    <source>
        <dbReference type="ARBA" id="ARBA00022679"/>
    </source>
</evidence>
<dbReference type="Gene3D" id="3.40.50.300">
    <property type="entry name" value="P-loop containing nucleotide triphosphate hydrolases"/>
    <property type="match status" value="1"/>
</dbReference>
<gene>
    <name evidence="15" type="ORF">ACFO26_08020</name>
</gene>
<dbReference type="Pfam" id="PF13614">
    <property type="entry name" value="AAA_31"/>
    <property type="match status" value="1"/>
</dbReference>
<dbReference type="RefSeq" id="WP_213533184.1">
    <property type="nucleotide sequence ID" value="NZ_BOVQ01000001.1"/>
</dbReference>
<comment type="similarity">
    <text evidence="2">Belongs to the CpsD/CapB family.</text>
</comment>
<evidence type="ECO:0000256" key="7">
    <source>
        <dbReference type="ARBA" id="ARBA00022777"/>
    </source>
</evidence>
<evidence type="ECO:0000313" key="15">
    <source>
        <dbReference type="EMBL" id="MFC4652856.1"/>
    </source>
</evidence>
<evidence type="ECO:0000259" key="14">
    <source>
        <dbReference type="Pfam" id="PF13614"/>
    </source>
</evidence>
<evidence type="ECO:0000256" key="1">
    <source>
        <dbReference type="ARBA" id="ARBA00005132"/>
    </source>
</evidence>
<keyword evidence="9" id="KW-0972">Capsule biogenesis/degradation</keyword>
<dbReference type="NCBIfam" id="TIGR01007">
    <property type="entry name" value="eps_fam"/>
    <property type="match status" value="1"/>
</dbReference>
<evidence type="ECO:0000256" key="12">
    <source>
        <dbReference type="ARBA" id="ARBA00024964"/>
    </source>
</evidence>
<evidence type="ECO:0000256" key="9">
    <source>
        <dbReference type="ARBA" id="ARBA00022903"/>
    </source>
</evidence>
<dbReference type="InterPro" id="IPR005702">
    <property type="entry name" value="Wzc-like_C"/>
</dbReference>
<evidence type="ECO:0000256" key="13">
    <source>
        <dbReference type="ARBA" id="ARBA00051245"/>
    </source>
</evidence>
<dbReference type="InterPro" id="IPR025669">
    <property type="entry name" value="AAA_dom"/>
</dbReference>
<evidence type="ECO:0000256" key="6">
    <source>
        <dbReference type="ARBA" id="ARBA00022741"/>
    </source>
</evidence>
<dbReference type="PANTHER" id="PTHR32309">
    <property type="entry name" value="TYROSINE-PROTEIN KINASE"/>
    <property type="match status" value="1"/>
</dbReference>
<evidence type="ECO:0000256" key="4">
    <source>
        <dbReference type="ARBA" id="ARBA00019200"/>
    </source>
</evidence>
<protein>
    <recommendedName>
        <fullName evidence="4">Tyrosine-protein kinase CpsD</fullName>
        <ecNumber evidence="3">2.7.10.2</ecNumber>
    </recommendedName>
</protein>
<dbReference type="InterPro" id="IPR027417">
    <property type="entry name" value="P-loop_NTPase"/>
</dbReference>
<keyword evidence="5 15" id="KW-0808">Transferase</keyword>
<dbReference type="EMBL" id="JBHSGD010000005">
    <property type="protein sequence ID" value="MFC4652856.1"/>
    <property type="molecule type" value="Genomic_DNA"/>
</dbReference>
<dbReference type="GO" id="GO:0004715">
    <property type="term" value="F:non-membrane spanning protein tyrosine kinase activity"/>
    <property type="evidence" value="ECO:0007669"/>
    <property type="project" value="UniProtKB-EC"/>
</dbReference>
<accession>A0ABV9JED2</accession>
<keyword evidence="8" id="KW-0067">ATP-binding</keyword>
<keyword evidence="7 15" id="KW-0418">Kinase</keyword>
<evidence type="ECO:0000256" key="11">
    <source>
        <dbReference type="ARBA" id="ARBA00023169"/>
    </source>
</evidence>
<evidence type="ECO:0000256" key="10">
    <source>
        <dbReference type="ARBA" id="ARBA00023137"/>
    </source>
</evidence>
<comment type="catalytic activity">
    <reaction evidence="13">
        <text>L-tyrosyl-[protein] + ATP = O-phospho-L-tyrosyl-[protein] + ADP + H(+)</text>
        <dbReference type="Rhea" id="RHEA:10596"/>
        <dbReference type="Rhea" id="RHEA-COMP:10136"/>
        <dbReference type="Rhea" id="RHEA-COMP:20101"/>
        <dbReference type="ChEBI" id="CHEBI:15378"/>
        <dbReference type="ChEBI" id="CHEBI:30616"/>
        <dbReference type="ChEBI" id="CHEBI:46858"/>
        <dbReference type="ChEBI" id="CHEBI:61978"/>
        <dbReference type="ChEBI" id="CHEBI:456216"/>
        <dbReference type="EC" id="2.7.10.2"/>
    </reaction>
</comment>
<comment type="pathway">
    <text evidence="1">Capsule biogenesis; capsule polysaccharide biosynthesis.</text>
</comment>
<dbReference type="InterPro" id="IPR050445">
    <property type="entry name" value="Bact_polysacc_biosynth/exp"/>
</dbReference>
<dbReference type="SUPFAM" id="SSF52540">
    <property type="entry name" value="P-loop containing nucleoside triphosphate hydrolases"/>
    <property type="match status" value="1"/>
</dbReference>
<dbReference type="Proteomes" id="UP001595987">
    <property type="component" value="Unassembled WGS sequence"/>
</dbReference>
<keyword evidence="6" id="KW-0547">Nucleotide-binding</keyword>
<organism evidence="15 16">
    <name type="scientific">Lactococcus nasutitermitis</name>
    <dbReference type="NCBI Taxonomy" id="1652957"/>
    <lineage>
        <taxon>Bacteria</taxon>
        <taxon>Bacillati</taxon>
        <taxon>Bacillota</taxon>
        <taxon>Bacilli</taxon>
        <taxon>Lactobacillales</taxon>
        <taxon>Streptococcaceae</taxon>
        <taxon>Lactococcus</taxon>
    </lineage>
</organism>
<keyword evidence="10" id="KW-0829">Tyrosine-protein kinase</keyword>
<comment type="function">
    <text evidence="12">Involved in the regulation of capsular polysaccharide biosynthesis. Autophosphorylation of CpsD attenuates its activity and reduces the level of encapsulation. May be part of a complex that directs the coordinated polymerization and export to the cell surface of the capsular polysaccharide.</text>
</comment>
<keyword evidence="11" id="KW-0270">Exopolysaccharide synthesis</keyword>
<evidence type="ECO:0000256" key="8">
    <source>
        <dbReference type="ARBA" id="ARBA00022840"/>
    </source>
</evidence>
<keyword evidence="16" id="KW-1185">Reference proteome</keyword>
<evidence type="ECO:0000256" key="2">
    <source>
        <dbReference type="ARBA" id="ARBA00007316"/>
    </source>
</evidence>
<feature type="domain" description="AAA" evidence="14">
    <location>
        <begin position="51"/>
        <end position="209"/>
    </location>
</feature>
<evidence type="ECO:0000256" key="3">
    <source>
        <dbReference type="ARBA" id="ARBA00011903"/>
    </source>
</evidence>
<dbReference type="PANTHER" id="PTHR32309:SF13">
    <property type="entry name" value="FERRIC ENTEROBACTIN TRANSPORT PROTEIN FEPE"/>
    <property type="match status" value="1"/>
</dbReference>
<name>A0ABV9JED2_9LACT</name>
<dbReference type="EC" id="2.7.10.2" evidence="3"/>
<proteinExistence type="inferred from homology"/>
<reference evidence="16" key="1">
    <citation type="journal article" date="2019" name="Int. J. Syst. Evol. Microbiol.">
        <title>The Global Catalogue of Microorganisms (GCM) 10K type strain sequencing project: providing services to taxonomists for standard genome sequencing and annotation.</title>
        <authorList>
            <consortium name="The Broad Institute Genomics Platform"/>
            <consortium name="The Broad Institute Genome Sequencing Center for Infectious Disease"/>
            <person name="Wu L."/>
            <person name="Ma J."/>
        </authorList>
    </citation>
    <scope>NUCLEOTIDE SEQUENCE [LARGE SCALE GENOMIC DNA]</scope>
    <source>
        <strain evidence="16">CCUG 63287</strain>
    </source>
</reference>